<proteinExistence type="predicted"/>
<dbReference type="GO" id="GO:0052689">
    <property type="term" value="F:carboxylic ester hydrolase activity"/>
    <property type="evidence" value="ECO:0007669"/>
    <property type="project" value="TreeGrafter"/>
</dbReference>
<dbReference type="InterPro" id="IPR022742">
    <property type="entry name" value="Hydrolase_4"/>
</dbReference>
<dbReference type="PANTHER" id="PTHR43265:SF1">
    <property type="entry name" value="ESTERASE ESTD"/>
    <property type="match status" value="1"/>
</dbReference>
<evidence type="ECO:0000259" key="1">
    <source>
        <dbReference type="Pfam" id="PF12146"/>
    </source>
</evidence>
<evidence type="ECO:0000313" key="3">
    <source>
        <dbReference type="Proteomes" id="UP000557204"/>
    </source>
</evidence>
<name>A0A849K2X2_9MICO</name>
<dbReference type="AlphaFoldDB" id="A0A849K2X2"/>
<dbReference type="Gene3D" id="3.40.50.1820">
    <property type="entry name" value="alpha/beta hydrolase"/>
    <property type="match status" value="1"/>
</dbReference>
<dbReference type="InterPro" id="IPR029058">
    <property type="entry name" value="AB_hydrolase_fold"/>
</dbReference>
<accession>A0A849K2X2</accession>
<evidence type="ECO:0000313" key="2">
    <source>
        <dbReference type="EMBL" id="NNU26399.1"/>
    </source>
</evidence>
<dbReference type="InterPro" id="IPR053145">
    <property type="entry name" value="AB_hydrolase_Est10"/>
</dbReference>
<keyword evidence="3" id="KW-1185">Reference proteome</keyword>
<dbReference type="EMBL" id="JABFAJ010000003">
    <property type="protein sequence ID" value="NNU26399.1"/>
    <property type="molecule type" value="Genomic_DNA"/>
</dbReference>
<dbReference type="RefSeq" id="WP_171245882.1">
    <property type="nucleotide sequence ID" value="NZ_JABFAJ010000003.1"/>
</dbReference>
<reference evidence="2 3" key="1">
    <citation type="submission" date="2020-05" db="EMBL/GenBank/DDBJ databases">
        <title>Genome sequence of Isoptericola sp. JC619 isolated from Chilika lagoon, India.</title>
        <authorList>
            <person name="Kumar D."/>
            <person name="Appam K."/>
            <person name="Gandham S."/>
            <person name="Uppada J."/>
            <person name="Sasikala C."/>
            <person name="Venkata Ramana C."/>
        </authorList>
    </citation>
    <scope>NUCLEOTIDE SEQUENCE [LARGE SCALE GENOMIC DNA]</scope>
    <source>
        <strain evidence="2 3">JC619</strain>
    </source>
</reference>
<keyword evidence="2" id="KW-0378">Hydrolase</keyword>
<sequence length="433" mass="46496">MPTITSTPSELSVSFSVYEKVAGLVRDISVPWAAVAAVSVERDGMRAARGIRAPGLGVPGLRKVGTWRRREGGRMRRTVVSVRRGQPALRIELRGARWDEFLLGHEGARTVADTLASRGVTTESSPPTAIREHDVRFTSEGATLAGTVCRPDSPARAAVLLLPGSGPLDREGSHPRLQVDVSRQLAHALAARGVASLRYDKRGVGASPGDWRAAGVSDLVADARAARALLASQPGVDPARVVVLGHSEGALLAAAVAAGDTHLAGVVLLAGAARPGEEVLVQQAERLRDGLPAVLRAVMRLLRIDLVDRVRGNHRRLKATTADVARVNGARVNARWVREYMAHDPVEDIRRITAPVLAITGEKDLQVSSDDLDVVRSTAPAEVTVHRIPDLSHTLRRQPGTPSLRLYREEVRRPVDPEVVGIVTEWVVRHTAA</sequence>
<dbReference type="SUPFAM" id="SSF53474">
    <property type="entry name" value="alpha/beta-Hydrolases"/>
    <property type="match status" value="1"/>
</dbReference>
<dbReference type="Proteomes" id="UP000557204">
    <property type="component" value="Unassembled WGS sequence"/>
</dbReference>
<comment type="caution">
    <text evidence="2">The sequence shown here is derived from an EMBL/GenBank/DDBJ whole genome shotgun (WGS) entry which is preliminary data.</text>
</comment>
<protein>
    <submittedName>
        <fullName evidence="2">Alpha/beta fold hydrolase</fullName>
    </submittedName>
</protein>
<dbReference type="PANTHER" id="PTHR43265">
    <property type="entry name" value="ESTERASE ESTD"/>
    <property type="match status" value="1"/>
</dbReference>
<gene>
    <name evidence="2" type="ORF">HLI28_02435</name>
</gene>
<dbReference type="Pfam" id="PF12146">
    <property type="entry name" value="Hydrolase_4"/>
    <property type="match status" value="1"/>
</dbReference>
<organism evidence="2 3">
    <name type="scientific">Isoptericola sediminis</name>
    <dbReference type="NCBI Taxonomy" id="2733572"/>
    <lineage>
        <taxon>Bacteria</taxon>
        <taxon>Bacillati</taxon>
        <taxon>Actinomycetota</taxon>
        <taxon>Actinomycetes</taxon>
        <taxon>Micrococcales</taxon>
        <taxon>Promicromonosporaceae</taxon>
        <taxon>Isoptericola</taxon>
    </lineage>
</organism>
<feature type="domain" description="Serine aminopeptidase S33" evidence="1">
    <location>
        <begin position="183"/>
        <end position="395"/>
    </location>
</feature>